<accession>A0AAW6KJD8</accession>
<reference evidence="1" key="1">
    <citation type="submission" date="2022-12" db="EMBL/GenBank/DDBJ databases">
        <title>Draft Genome Sequences of Bacillus licheniformis and Bacillus paralicheniformis strains isolated from Irish skim milk powders.</title>
        <authorList>
            <person name="Lourenco A."/>
            <person name="Li F."/>
            <person name="Geraldine D."/>
            <person name="Tobin J.T."/>
            <person name="Butler F."/>
            <person name="Jordan K."/>
            <person name="Obrien T."/>
        </authorList>
    </citation>
    <scope>NUCLEOTIDE SEQUENCE</scope>
    <source>
        <strain evidence="1">3370</strain>
    </source>
</reference>
<gene>
    <name evidence="1" type="ORF">PVN32_21440</name>
</gene>
<organism evidence="1 2">
    <name type="scientific">Bacillus paralicheniformis</name>
    <dbReference type="NCBI Taxonomy" id="1648923"/>
    <lineage>
        <taxon>Bacteria</taxon>
        <taxon>Bacillati</taxon>
        <taxon>Bacillota</taxon>
        <taxon>Bacilli</taxon>
        <taxon>Bacillales</taxon>
        <taxon>Bacillaceae</taxon>
        <taxon>Bacillus</taxon>
    </lineage>
</organism>
<dbReference type="EMBL" id="JARAFO010000176">
    <property type="protein sequence ID" value="MDE1454716.1"/>
    <property type="molecule type" value="Genomic_DNA"/>
</dbReference>
<comment type="caution">
    <text evidence="1">The sequence shown here is derived from an EMBL/GenBank/DDBJ whole genome shotgun (WGS) entry which is preliminary data.</text>
</comment>
<protein>
    <submittedName>
        <fullName evidence="1">Uncharacterized protein</fullName>
    </submittedName>
</protein>
<sequence>MRTVVKAKVIDGWDTDHLNRLMQNFIEECVNEGLSVDVKDAYTLKPAGPVLIVAYKESR</sequence>
<proteinExistence type="predicted"/>
<evidence type="ECO:0000313" key="1">
    <source>
        <dbReference type="EMBL" id="MDE1454716.1"/>
    </source>
</evidence>
<dbReference type="AlphaFoldDB" id="A0AAW6KJD8"/>
<evidence type="ECO:0000313" key="2">
    <source>
        <dbReference type="Proteomes" id="UP001216709"/>
    </source>
</evidence>
<name>A0AAW6KJD8_9BACI</name>
<dbReference type="RefSeq" id="WP_065643766.1">
    <property type="nucleotide sequence ID" value="NZ_JAOWAK010000025.1"/>
</dbReference>
<dbReference type="Proteomes" id="UP001216709">
    <property type="component" value="Unassembled WGS sequence"/>
</dbReference>